<gene>
    <name evidence="1" type="ORF">BJX66DRAFT_301945</name>
</gene>
<proteinExistence type="predicted"/>
<keyword evidence="2" id="KW-1185">Reference proteome</keyword>
<reference evidence="1 2" key="1">
    <citation type="submission" date="2024-07" db="EMBL/GenBank/DDBJ databases">
        <title>Section-level genome sequencing and comparative genomics of Aspergillus sections Usti and Cavernicolus.</title>
        <authorList>
            <consortium name="Lawrence Berkeley National Laboratory"/>
            <person name="Nybo J.L."/>
            <person name="Vesth T.C."/>
            <person name="Theobald S."/>
            <person name="Frisvad J.C."/>
            <person name="Larsen T.O."/>
            <person name="Kjaerboelling I."/>
            <person name="Rothschild-Mancinelli K."/>
            <person name="Lyhne E.K."/>
            <person name="Kogle M.E."/>
            <person name="Barry K."/>
            <person name="Clum A."/>
            <person name="Na H."/>
            <person name="Ledsgaard L."/>
            <person name="Lin J."/>
            <person name="Lipzen A."/>
            <person name="Kuo A."/>
            <person name="Riley R."/>
            <person name="Mondo S."/>
            <person name="Labutti K."/>
            <person name="Haridas S."/>
            <person name="Pangalinan J."/>
            <person name="Salamov A.A."/>
            <person name="Simmons B.A."/>
            <person name="Magnuson J.K."/>
            <person name="Chen J."/>
            <person name="Drula E."/>
            <person name="Henrissat B."/>
            <person name="Wiebenga A."/>
            <person name="Lubbers R.J."/>
            <person name="Gomes A.C."/>
            <person name="Makela M.R."/>
            <person name="Stajich J."/>
            <person name="Grigoriev I.V."/>
            <person name="Mortensen U.H."/>
            <person name="De Vries R.P."/>
            <person name="Baker S.E."/>
            <person name="Andersen M.R."/>
        </authorList>
    </citation>
    <scope>NUCLEOTIDE SEQUENCE [LARGE SCALE GENOMIC DNA]</scope>
    <source>
        <strain evidence="1 2">CBS 209.92</strain>
    </source>
</reference>
<organism evidence="1 2">
    <name type="scientific">Aspergillus keveii</name>
    <dbReference type="NCBI Taxonomy" id="714993"/>
    <lineage>
        <taxon>Eukaryota</taxon>
        <taxon>Fungi</taxon>
        <taxon>Dikarya</taxon>
        <taxon>Ascomycota</taxon>
        <taxon>Pezizomycotina</taxon>
        <taxon>Eurotiomycetes</taxon>
        <taxon>Eurotiomycetidae</taxon>
        <taxon>Eurotiales</taxon>
        <taxon>Aspergillaceae</taxon>
        <taxon>Aspergillus</taxon>
        <taxon>Aspergillus subgen. Nidulantes</taxon>
    </lineage>
</organism>
<dbReference type="EMBL" id="JBFTWV010000035">
    <property type="protein sequence ID" value="KAL2795366.1"/>
    <property type="molecule type" value="Genomic_DNA"/>
</dbReference>
<dbReference type="Proteomes" id="UP001610563">
    <property type="component" value="Unassembled WGS sequence"/>
</dbReference>
<name>A0ABR4G8P4_9EURO</name>
<evidence type="ECO:0000313" key="1">
    <source>
        <dbReference type="EMBL" id="KAL2795366.1"/>
    </source>
</evidence>
<sequence length="94" mass="10444">MGSQINVPQLDHLLQLAQGNLVLKVYTIFINESSTAQLRRISGKVLAELLYDSEGNCQIIEELANKDSARPIINTLECPDTVLSFFASAILRRL</sequence>
<comment type="caution">
    <text evidence="1">The sequence shown here is derived from an EMBL/GenBank/DDBJ whole genome shotgun (WGS) entry which is preliminary data.</text>
</comment>
<protein>
    <submittedName>
        <fullName evidence="1">Uncharacterized protein</fullName>
    </submittedName>
</protein>
<evidence type="ECO:0000313" key="2">
    <source>
        <dbReference type="Proteomes" id="UP001610563"/>
    </source>
</evidence>
<accession>A0ABR4G8P4</accession>